<name>A0ABT4XWS2_9RHOB</name>
<evidence type="ECO:0000313" key="3">
    <source>
        <dbReference type="Proteomes" id="UP001210720"/>
    </source>
</evidence>
<protein>
    <submittedName>
        <fullName evidence="2">Uncharacterized protein</fullName>
    </submittedName>
</protein>
<organism evidence="2 3">
    <name type="scientific">Thalassococcus lentus</name>
    <dbReference type="NCBI Taxonomy" id="1210524"/>
    <lineage>
        <taxon>Bacteria</taxon>
        <taxon>Pseudomonadati</taxon>
        <taxon>Pseudomonadota</taxon>
        <taxon>Alphaproteobacteria</taxon>
        <taxon>Rhodobacterales</taxon>
        <taxon>Roseobacteraceae</taxon>
        <taxon>Thalassococcus</taxon>
    </lineage>
</organism>
<proteinExistence type="predicted"/>
<keyword evidence="3" id="KW-1185">Reference proteome</keyword>
<keyword evidence="1" id="KW-1133">Transmembrane helix</keyword>
<keyword evidence="1" id="KW-0472">Membrane</keyword>
<dbReference type="EMBL" id="JAQIOY010000009">
    <property type="protein sequence ID" value="MDA7426378.1"/>
    <property type="molecule type" value="Genomic_DNA"/>
</dbReference>
<evidence type="ECO:0000313" key="2">
    <source>
        <dbReference type="EMBL" id="MDA7426378.1"/>
    </source>
</evidence>
<dbReference type="RefSeq" id="WP_271433735.1">
    <property type="nucleotide sequence ID" value="NZ_JAQIOY010000009.1"/>
</dbReference>
<reference evidence="2 3" key="1">
    <citation type="submission" date="2023-01" db="EMBL/GenBank/DDBJ databases">
        <title>Thalassococcus onchidii sp. nov., isolated from a marine invertebrate from the South China Sea.</title>
        <authorList>
            <person name="Xu S."/>
            <person name="Liu Z."/>
            <person name="Xu Y."/>
        </authorList>
    </citation>
    <scope>NUCLEOTIDE SEQUENCE [LARGE SCALE GENOMIC DNA]</scope>
    <source>
        <strain evidence="2 3">KCTC 32084</strain>
    </source>
</reference>
<sequence>MAGMLTRIGKPIMDPFALIFYAAVCGLLGLAGPRLGSAPVRLIVGAIVGVVAVTLLPVLRGIIG</sequence>
<feature type="transmembrane region" description="Helical" evidence="1">
    <location>
        <begin position="12"/>
        <end position="32"/>
    </location>
</feature>
<keyword evidence="1" id="KW-0812">Transmembrane</keyword>
<feature type="transmembrane region" description="Helical" evidence="1">
    <location>
        <begin position="38"/>
        <end position="59"/>
    </location>
</feature>
<comment type="caution">
    <text evidence="2">The sequence shown here is derived from an EMBL/GenBank/DDBJ whole genome shotgun (WGS) entry which is preliminary data.</text>
</comment>
<evidence type="ECO:0000256" key="1">
    <source>
        <dbReference type="SAM" id="Phobius"/>
    </source>
</evidence>
<accession>A0ABT4XWS2</accession>
<gene>
    <name evidence="2" type="ORF">PFY00_16705</name>
</gene>
<dbReference type="Proteomes" id="UP001210720">
    <property type="component" value="Unassembled WGS sequence"/>
</dbReference>